<accession>A0ABQ9GWX4</accession>
<keyword evidence="2" id="KW-1185">Reference proteome</keyword>
<dbReference type="Proteomes" id="UP001159363">
    <property type="component" value="Chromosome 7"/>
</dbReference>
<feature type="non-terminal residue" evidence="1">
    <location>
        <position position="212"/>
    </location>
</feature>
<evidence type="ECO:0000313" key="1">
    <source>
        <dbReference type="EMBL" id="KAJ8876526.1"/>
    </source>
</evidence>
<protein>
    <submittedName>
        <fullName evidence="1">Uncharacterized protein</fullName>
    </submittedName>
</protein>
<sequence>MEIPEISCRPAVSSAVSLLTFQKGDPGSIPGRVTPEFCMWESCRTMPLVSGFSRGSPVSLPFHSGTAPYSLQSPSSDYKTSLLRAAKTSPLFLYRRSVRESAVFVEVGATVEIIPEDNGASPARAFSVIRVPVSSKERLFPPSSSFNCIPNPSRLYPSYCTSAGFTSPILILFQAGTSCSFSFRYLSDSSFSVKTKLRTRLDLQLDGALITQ</sequence>
<organism evidence="1 2">
    <name type="scientific">Dryococelus australis</name>
    <dbReference type="NCBI Taxonomy" id="614101"/>
    <lineage>
        <taxon>Eukaryota</taxon>
        <taxon>Metazoa</taxon>
        <taxon>Ecdysozoa</taxon>
        <taxon>Arthropoda</taxon>
        <taxon>Hexapoda</taxon>
        <taxon>Insecta</taxon>
        <taxon>Pterygota</taxon>
        <taxon>Neoptera</taxon>
        <taxon>Polyneoptera</taxon>
        <taxon>Phasmatodea</taxon>
        <taxon>Verophasmatodea</taxon>
        <taxon>Anareolatae</taxon>
        <taxon>Phasmatidae</taxon>
        <taxon>Eurycanthinae</taxon>
        <taxon>Dryococelus</taxon>
    </lineage>
</organism>
<comment type="caution">
    <text evidence="1">The sequence shown here is derived from an EMBL/GenBank/DDBJ whole genome shotgun (WGS) entry which is preliminary data.</text>
</comment>
<proteinExistence type="predicted"/>
<gene>
    <name evidence="1" type="ORF">PR048_020971</name>
</gene>
<evidence type="ECO:0000313" key="2">
    <source>
        <dbReference type="Proteomes" id="UP001159363"/>
    </source>
</evidence>
<reference evidence="1 2" key="1">
    <citation type="submission" date="2023-02" db="EMBL/GenBank/DDBJ databases">
        <title>LHISI_Scaffold_Assembly.</title>
        <authorList>
            <person name="Stuart O.P."/>
            <person name="Cleave R."/>
            <person name="Magrath M.J.L."/>
            <person name="Mikheyev A.S."/>
        </authorList>
    </citation>
    <scope>NUCLEOTIDE SEQUENCE [LARGE SCALE GENOMIC DNA]</scope>
    <source>
        <strain evidence="1">Daus_M_001</strain>
        <tissue evidence="1">Leg muscle</tissue>
    </source>
</reference>
<dbReference type="EMBL" id="JARBHB010000008">
    <property type="protein sequence ID" value="KAJ8876526.1"/>
    <property type="molecule type" value="Genomic_DNA"/>
</dbReference>
<name>A0ABQ9GWX4_9NEOP</name>